<dbReference type="EMBL" id="BT148752">
    <property type="protein sequence ID" value="AFK48546.1"/>
    <property type="molecule type" value="mRNA"/>
</dbReference>
<reference evidence="9" key="4">
    <citation type="submission" date="2015-04" db="UniProtKB">
        <authorList>
            <consortium name="EnsemblPlants"/>
        </authorList>
    </citation>
    <scope>IDENTIFICATION</scope>
    <source>
        <strain evidence="9">cv. Jemalong A17</strain>
    </source>
</reference>
<reference evidence="7" key="2">
    <citation type="submission" date="2012-05" db="EMBL/GenBank/DDBJ databases">
        <authorList>
            <person name="Krishnakumar V."/>
            <person name="Cheung F."/>
            <person name="Xiao Y."/>
            <person name="Chan A."/>
            <person name="Moskal W.A."/>
            <person name="Town C.D."/>
        </authorList>
    </citation>
    <scope>NUCLEOTIDE SEQUENCE</scope>
</reference>
<organism evidence="6 10">
    <name type="scientific">Medicago truncatula</name>
    <name type="common">Barrel medic</name>
    <name type="synonym">Medicago tribuloides</name>
    <dbReference type="NCBI Taxonomy" id="3880"/>
    <lineage>
        <taxon>Eukaryota</taxon>
        <taxon>Viridiplantae</taxon>
        <taxon>Streptophyta</taxon>
        <taxon>Embryophyta</taxon>
        <taxon>Tracheophyta</taxon>
        <taxon>Spermatophyta</taxon>
        <taxon>Magnoliopsida</taxon>
        <taxon>eudicotyledons</taxon>
        <taxon>Gunneridae</taxon>
        <taxon>Pentapetalae</taxon>
        <taxon>rosids</taxon>
        <taxon>fabids</taxon>
        <taxon>Fabales</taxon>
        <taxon>Fabaceae</taxon>
        <taxon>Papilionoideae</taxon>
        <taxon>50 kb inversion clade</taxon>
        <taxon>NPAAA clade</taxon>
        <taxon>Hologalegina</taxon>
        <taxon>IRL clade</taxon>
        <taxon>Trifolieae</taxon>
        <taxon>Medicago</taxon>
    </lineage>
</organism>
<dbReference type="PROSITE" id="PS51795">
    <property type="entry name" value="ZF_FLZ"/>
    <property type="match status" value="1"/>
</dbReference>
<reference evidence="8" key="6">
    <citation type="journal article" date="2018" name="Nat. Plants">
        <title>Whole-genome landscape of Medicago truncatula symbiotic genes.</title>
        <authorList>
            <person name="Pecrix Y."/>
            <person name="Gamas P."/>
            <person name="Carrere S."/>
        </authorList>
    </citation>
    <scope>NUCLEOTIDE SEQUENCE</scope>
    <source>
        <tissue evidence="8">Leaves</tissue>
    </source>
</reference>
<dbReference type="PANTHER" id="PTHR47208">
    <property type="entry name" value="OS02G0174800 PROTEIN"/>
    <property type="match status" value="1"/>
</dbReference>
<dbReference type="PANTHER" id="PTHR47208:SF8">
    <property type="entry name" value="DUF581 FAMILY PROTEIN"/>
    <property type="match status" value="1"/>
</dbReference>
<gene>
    <name evidence="9" type="primary">11444973</name>
    <name evidence="6" type="ordered locus">MTR_2g042970</name>
    <name evidence="8" type="ORF">MtrunA17_Chr2g0301141</name>
</gene>
<dbReference type="PaxDb" id="3880-AES65608"/>
<reference evidence="6 10" key="1">
    <citation type="journal article" date="2011" name="Nature">
        <title>The Medicago genome provides insight into the evolution of rhizobial symbioses.</title>
        <authorList>
            <person name="Young N.D."/>
            <person name="Debelle F."/>
            <person name="Oldroyd G.E."/>
            <person name="Geurts R."/>
            <person name="Cannon S.B."/>
            <person name="Udvardi M.K."/>
            <person name="Benedito V.A."/>
            <person name="Mayer K.F."/>
            <person name="Gouzy J."/>
            <person name="Schoof H."/>
            <person name="Van de Peer Y."/>
            <person name="Proost S."/>
            <person name="Cook D.R."/>
            <person name="Meyers B.C."/>
            <person name="Spannagl M."/>
            <person name="Cheung F."/>
            <person name="De Mita S."/>
            <person name="Krishnakumar V."/>
            <person name="Gundlach H."/>
            <person name="Zhou S."/>
            <person name="Mudge J."/>
            <person name="Bharti A.K."/>
            <person name="Murray J.D."/>
            <person name="Naoumkina M.A."/>
            <person name="Rosen B."/>
            <person name="Silverstein K.A."/>
            <person name="Tang H."/>
            <person name="Rombauts S."/>
            <person name="Zhao P.X."/>
            <person name="Zhou P."/>
            <person name="Barbe V."/>
            <person name="Bardou P."/>
            <person name="Bechner M."/>
            <person name="Bellec A."/>
            <person name="Berger A."/>
            <person name="Berges H."/>
            <person name="Bidwell S."/>
            <person name="Bisseling T."/>
            <person name="Choisne N."/>
            <person name="Couloux A."/>
            <person name="Denny R."/>
            <person name="Deshpande S."/>
            <person name="Dai X."/>
            <person name="Doyle J.J."/>
            <person name="Dudez A.M."/>
            <person name="Farmer A.D."/>
            <person name="Fouteau S."/>
            <person name="Franken C."/>
            <person name="Gibelin C."/>
            <person name="Gish J."/>
            <person name="Goldstein S."/>
            <person name="Gonzalez A.J."/>
            <person name="Green P.J."/>
            <person name="Hallab A."/>
            <person name="Hartog M."/>
            <person name="Hua A."/>
            <person name="Humphray S.J."/>
            <person name="Jeong D.H."/>
            <person name="Jing Y."/>
            <person name="Jocker A."/>
            <person name="Kenton S.M."/>
            <person name="Kim D.J."/>
            <person name="Klee K."/>
            <person name="Lai H."/>
            <person name="Lang C."/>
            <person name="Lin S."/>
            <person name="Macmil S.L."/>
            <person name="Magdelenat G."/>
            <person name="Matthews L."/>
            <person name="McCorrison J."/>
            <person name="Monaghan E.L."/>
            <person name="Mun J.H."/>
            <person name="Najar F.Z."/>
            <person name="Nicholson C."/>
            <person name="Noirot C."/>
            <person name="O'Bleness M."/>
            <person name="Paule C.R."/>
            <person name="Poulain J."/>
            <person name="Prion F."/>
            <person name="Qin B."/>
            <person name="Qu C."/>
            <person name="Retzel E.F."/>
            <person name="Riddle C."/>
            <person name="Sallet E."/>
            <person name="Samain S."/>
            <person name="Samson N."/>
            <person name="Sanders I."/>
            <person name="Saurat O."/>
            <person name="Scarpelli C."/>
            <person name="Schiex T."/>
            <person name="Segurens B."/>
            <person name="Severin A.J."/>
            <person name="Sherrier D.J."/>
            <person name="Shi R."/>
            <person name="Sims S."/>
            <person name="Singer S.R."/>
            <person name="Sinharoy S."/>
            <person name="Sterck L."/>
            <person name="Viollet A."/>
            <person name="Wang B.B."/>
            <person name="Wang K."/>
            <person name="Wang M."/>
            <person name="Wang X."/>
            <person name="Warfsmann J."/>
            <person name="Weissenbach J."/>
            <person name="White D.D."/>
            <person name="White J.D."/>
            <person name="Wiley G.B."/>
            <person name="Wincker P."/>
            <person name="Xing Y."/>
            <person name="Yang L."/>
            <person name="Yao Z."/>
            <person name="Ying F."/>
            <person name="Zhai J."/>
            <person name="Zhou L."/>
            <person name="Zuber A."/>
            <person name="Denarie J."/>
            <person name="Dixon R.A."/>
            <person name="May G.D."/>
            <person name="Schwartz D.C."/>
            <person name="Rogers J."/>
            <person name="Quetier F."/>
            <person name="Town C.D."/>
            <person name="Roe B.A."/>
        </authorList>
    </citation>
    <scope>NUCLEOTIDE SEQUENCE [LARGE SCALE GENOMIC DNA]</scope>
    <source>
        <strain evidence="6">A17</strain>
        <strain evidence="9 10">cv. Jemalong A17</strain>
    </source>
</reference>
<dbReference type="HOGENOM" id="CLU_103134_0_0_1"/>
<evidence type="ECO:0000313" key="7">
    <source>
        <dbReference type="EMBL" id="AFK48546.1"/>
    </source>
</evidence>
<feature type="zinc finger region" description="FLZ-type" evidence="4">
    <location>
        <begin position="185"/>
        <end position="228"/>
    </location>
</feature>
<dbReference type="AlphaFoldDB" id="G7IIQ7"/>
<dbReference type="GO" id="GO:0008270">
    <property type="term" value="F:zinc ion binding"/>
    <property type="evidence" value="ECO:0007669"/>
    <property type="project" value="UniProtKB-KW"/>
</dbReference>
<dbReference type="EnsemblPlants" id="AES65608">
    <property type="protein sequence ID" value="AES65608"/>
    <property type="gene ID" value="MTR_2g042970"/>
</dbReference>
<dbReference type="OrthoDB" id="1932717at2759"/>
<evidence type="ECO:0000313" key="8">
    <source>
        <dbReference type="EMBL" id="RHN73681.1"/>
    </source>
</evidence>
<keyword evidence="3" id="KW-0862">Zinc</keyword>
<dbReference type="eggNOG" id="ENOG502RZ1P">
    <property type="taxonomic scope" value="Eukaryota"/>
</dbReference>
<dbReference type="Pfam" id="PF04570">
    <property type="entry name" value="zf-FLZ"/>
    <property type="match status" value="1"/>
</dbReference>
<sequence>MLGKKSHHLIRKFSELLVFGESTTGLFDTIGSPRSPFELSSKIQSPKGLKSYEFGGVGLGIVVALDKSDNDFVGYEVVPKHVCTPKTNQSGEPITIPIQNHHQQNGNFANEILVGSPEDYTYVTYHDESNKPITKVFYDGGEESGILKHDCYTSKNINNNNVGVFKRSPPTQTLAQAEPSYPTLDFLNSCHLCKKNLHGKDIFMYRGEIAFCSNECRSKQIMMDERKEKCRSSSMELSSSPYTKDQMFSTGIMAL</sequence>
<evidence type="ECO:0000313" key="11">
    <source>
        <dbReference type="Proteomes" id="UP000265566"/>
    </source>
</evidence>
<comment type="similarity">
    <text evidence="1">Belongs to the FLZ family.</text>
</comment>
<dbReference type="Proteomes" id="UP000002051">
    <property type="component" value="Chromosome 2"/>
</dbReference>
<keyword evidence="10" id="KW-1185">Reference proteome</keyword>
<dbReference type="EMBL" id="CM001218">
    <property type="protein sequence ID" value="AES65608.1"/>
    <property type="molecule type" value="Genomic_DNA"/>
</dbReference>
<evidence type="ECO:0000313" key="6">
    <source>
        <dbReference type="EMBL" id="AES65608.1"/>
    </source>
</evidence>
<accession>G7IIQ7</accession>
<reference evidence="11" key="5">
    <citation type="journal article" date="2018" name="Nat. Plants">
        <title>Whole-genome landscape of Medicago truncatula symbiotic genes.</title>
        <authorList>
            <person name="Pecrix Y."/>
            <person name="Staton S.E."/>
            <person name="Sallet E."/>
            <person name="Lelandais-Briere C."/>
            <person name="Moreau S."/>
            <person name="Carrere S."/>
            <person name="Blein T."/>
            <person name="Jardinaud M.F."/>
            <person name="Latrasse D."/>
            <person name="Zouine M."/>
            <person name="Zahm M."/>
            <person name="Kreplak J."/>
            <person name="Mayjonade B."/>
            <person name="Satge C."/>
            <person name="Perez M."/>
            <person name="Cauet S."/>
            <person name="Marande W."/>
            <person name="Chantry-Darmon C."/>
            <person name="Lopez-Roques C."/>
            <person name="Bouchez O."/>
            <person name="Berard A."/>
            <person name="Debelle F."/>
            <person name="Munos S."/>
            <person name="Bendahmane A."/>
            <person name="Berges H."/>
            <person name="Niebel A."/>
            <person name="Buitink J."/>
            <person name="Frugier F."/>
            <person name="Benhamed M."/>
            <person name="Crespi M."/>
            <person name="Gouzy J."/>
            <person name="Gamas P."/>
        </authorList>
    </citation>
    <scope>NUCLEOTIDE SEQUENCE [LARGE SCALE GENOMIC DNA]</scope>
    <source>
        <strain evidence="11">cv. Jemalong A17</strain>
    </source>
</reference>
<dbReference type="KEGG" id="mtr:11444973"/>
<keyword evidence="3" id="KW-0863">Zinc-finger</keyword>
<evidence type="ECO:0000259" key="5">
    <source>
        <dbReference type="PROSITE" id="PS51795"/>
    </source>
</evidence>
<evidence type="ECO:0000256" key="1">
    <source>
        <dbReference type="ARBA" id="ARBA00009374"/>
    </source>
</evidence>
<proteinExistence type="evidence at transcript level"/>
<dbReference type="InterPro" id="IPR007650">
    <property type="entry name" value="Zf-FLZ_dom"/>
</dbReference>
<dbReference type="OMA" id="NEKCKSP"/>
<feature type="domain" description="FLZ-type" evidence="5">
    <location>
        <begin position="185"/>
        <end position="228"/>
    </location>
</feature>
<evidence type="ECO:0000313" key="10">
    <source>
        <dbReference type="Proteomes" id="UP000002051"/>
    </source>
</evidence>
<evidence type="ECO:0000256" key="4">
    <source>
        <dbReference type="PROSITE-ProRule" id="PRU01131"/>
    </source>
</evidence>
<keyword evidence="2" id="KW-0479">Metal-binding</keyword>
<evidence type="ECO:0000256" key="3">
    <source>
        <dbReference type="ARBA" id="ARBA00022771"/>
    </source>
</evidence>
<evidence type="ECO:0000313" key="9">
    <source>
        <dbReference type="EnsemblPlants" id="AES65608"/>
    </source>
</evidence>
<protein>
    <submittedName>
        <fullName evidence="6">DUF581 family protein</fullName>
    </submittedName>
    <submittedName>
        <fullName evidence="8">Putative Zf-FLZ domain-containing protein</fullName>
    </submittedName>
</protein>
<dbReference type="EMBL" id="PSQE01000002">
    <property type="protein sequence ID" value="RHN73681.1"/>
    <property type="molecule type" value="Genomic_DNA"/>
</dbReference>
<dbReference type="Proteomes" id="UP000265566">
    <property type="component" value="Chromosome 2"/>
</dbReference>
<name>G7IIQ7_MEDTR</name>
<reference evidence="6 10" key="3">
    <citation type="journal article" date="2014" name="BMC Genomics">
        <title>An improved genome release (version Mt4.0) for the model legume Medicago truncatula.</title>
        <authorList>
            <person name="Tang H."/>
            <person name="Krishnakumar V."/>
            <person name="Bidwell S."/>
            <person name="Rosen B."/>
            <person name="Chan A."/>
            <person name="Zhou S."/>
            <person name="Gentzbittel L."/>
            <person name="Childs K.L."/>
            <person name="Yandell M."/>
            <person name="Gundlach H."/>
            <person name="Mayer K.F."/>
            <person name="Schwartz D.C."/>
            <person name="Town C.D."/>
        </authorList>
    </citation>
    <scope>GENOME REANNOTATION</scope>
    <source>
        <strain evidence="9 10">cv. Jemalong A17</strain>
    </source>
</reference>
<evidence type="ECO:0000256" key="2">
    <source>
        <dbReference type="ARBA" id="ARBA00022723"/>
    </source>
</evidence>
<dbReference type="STRING" id="3880.G7IIQ7"/>
<dbReference type="InterPro" id="IPR044604">
    <property type="entry name" value="FLZ12/13/14"/>
</dbReference>
<dbReference type="Gramene" id="rna9528">
    <property type="protein sequence ID" value="RHN73681.1"/>
    <property type="gene ID" value="gene9528"/>
</dbReference>